<gene>
    <name evidence="1" type="ORF">CJ231_03210</name>
</gene>
<dbReference type="OrthoDB" id="2652472at2"/>
<name>A0A2N6QSK7_9BACT</name>
<evidence type="ECO:0000313" key="1">
    <source>
        <dbReference type="EMBL" id="PMC24930.1"/>
    </source>
</evidence>
<comment type="caution">
    <text evidence="1">The sequence shown here is derived from an EMBL/GenBank/DDBJ whole genome shotgun (WGS) entry which is preliminary data.</text>
</comment>
<reference evidence="1 2" key="1">
    <citation type="submission" date="2017-09" db="EMBL/GenBank/DDBJ databases">
        <title>Bacterial strain isolated from the female urinary microbiota.</title>
        <authorList>
            <person name="Thomas-White K."/>
            <person name="Kumar N."/>
            <person name="Forster S."/>
            <person name="Putonti C."/>
            <person name="Lawley T."/>
            <person name="Wolfe A.J."/>
        </authorList>
    </citation>
    <scope>NUCLEOTIDE SEQUENCE [LARGE SCALE GENOMIC DNA]</scope>
    <source>
        <strain evidence="1 2">UMB0536</strain>
    </source>
</reference>
<dbReference type="Pfam" id="PF13644">
    <property type="entry name" value="DKNYY"/>
    <property type="match status" value="1"/>
</dbReference>
<accession>A0A2N6QSK7</accession>
<dbReference type="InterPro" id="IPR027375">
    <property type="entry name" value="DKNYY"/>
</dbReference>
<dbReference type="Proteomes" id="UP000235564">
    <property type="component" value="Unassembled WGS sequence"/>
</dbReference>
<evidence type="ECO:0000313" key="2">
    <source>
        <dbReference type="Proteomes" id="UP000235564"/>
    </source>
</evidence>
<protein>
    <recommendedName>
        <fullName evidence="3">DKNYY family protein</fullName>
    </recommendedName>
</protein>
<evidence type="ECO:0008006" key="3">
    <source>
        <dbReference type="Google" id="ProtNLM"/>
    </source>
</evidence>
<proteinExistence type="predicted"/>
<dbReference type="EMBL" id="PNGJ01000002">
    <property type="protein sequence ID" value="PMC24930.1"/>
    <property type="molecule type" value="Genomic_DNA"/>
</dbReference>
<organism evidence="1 2">
    <name type="scientific">Hoylesella buccalis</name>
    <dbReference type="NCBI Taxonomy" id="28127"/>
    <lineage>
        <taxon>Bacteria</taxon>
        <taxon>Pseudomonadati</taxon>
        <taxon>Bacteroidota</taxon>
        <taxon>Bacteroidia</taxon>
        <taxon>Bacteroidales</taxon>
        <taxon>Prevotellaceae</taxon>
        <taxon>Hoylesella</taxon>
    </lineage>
</organism>
<sequence>MKMSKSISFNSAFRLLALVLFVTLTVQVKAQRRSADYQVAGGVVLYCGTPLSMADVYSFVNLGHGYAKDAYHVYYLGDVLRYVDPRTFRLKRDDYHRPYDGDDGFMYRTRGYMIMSHAVLFNGKNVEGASARSFQDLGGYYGKDTFNVFFMGRKLSGASGNSFRYLGDGYAKDSFDVYFMGRKVNGASASSFQVVGDGYAEDTFNTYYQGQKIAD</sequence>
<dbReference type="AlphaFoldDB" id="A0A2N6QSK7"/>